<evidence type="ECO:0000313" key="2">
    <source>
        <dbReference type="EMBL" id="CAB5212729.1"/>
    </source>
</evidence>
<reference evidence="2" key="1">
    <citation type="submission" date="2020-05" db="EMBL/GenBank/DDBJ databases">
        <authorList>
            <person name="Chiriac C."/>
            <person name="Salcher M."/>
            <person name="Ghai R."/>
            <person name="Kavagutti S V."/>
        </authorList>
    </citation>
    <scope>NUCLEOTIDE SEQUENCE</scope>
</reference>
<proteinExistence type="predicted"/>
<evidence type="ECO:0000256" key="1">
    <source>
        <dbReference type="SAM" id="MobiDB-lite"/>
    </source>
</evidence>
<feature type="region of interest" description="Disordered" evidence="1">
    <location>
        <begin position="366"/>
        <end position="397"/>
    </location>
</feature>
<accession>A0A6J7WFI9</accession>
<sequence>MKQLSNIVDDLTAQPVRRDRWGRYLVLPEGGTKPVGYTRATTVAKALDDSGGLLSWGKRMVALGLAQRPDLVALVSTTADTDKKTLDDICERAAEQGGATVRRDLGTAVHGMLEKSWADPTFVAPDPYGSDVRAVHDALATARLRVVDGFAERMIVHDRHQIAGTFDLLVEDETGQKFVADIKTGSSLLGALAFAVQLSIYANADALYNQGAAKDGSEDTREPMPEVSKLHGVIIHVQPGSGVCELHWLDLATGAEALELAIAVRQMRKAKTLSPLTVEVDVVTRTKQIAAAEKILSAADGNVDDEWRDWMRNRLKVLIDAGHADLIRRSWPEGVPTLGSGDPIANHLADVIEQAVALIEREVEADFPAPKPSEPAAATPKKRSSRKPAAEEGAEVGLAETQAVNKAARALTVDGRTWLGAVMAAAKKANRAINMTGAGGKPTERRFIIASSLLALADHADDDLTRSLLGIAMGEELQPAHELGDAVGALTIDEATRLGHLARALNAGSLIPIWESDGVRITGDIDAAIAA</sequence>
<protein>
    <recommendedName>
        <fullName evidence="3">PD-(D/E)XK nuclease superfamily</fullName>
    </recommendedName>
</protein>
<evidence type="ECO:0008006" key="3">
    <source>
        <dbReference type="Google" id="ProtNLM"/>
    </source>
</evidence>
<gene>
    <name evidence="2" type="ORF">UFOVP196_47</name>
</gene>
<dbReference type="EMBL" id="LR798235">
    <property type="protein sequence ID" value="CAB5212729.1"/>
    <property type="molecule type" value="Genomic_DNA"/>
</dbReference>
<name>A0A6J7WFI9_9CAUD</name>
<organism evidence="2">
    <name type="scientific">uncultured Caudovirales phage</name>
    <dbReference type="NCBI Taxonomy" id="2100421"/>
    <lineage>
        <taxon>Viruses</taxon>
        <taxon>Duplodnaviria</taxon>
        <taxon>Heunggongvirae</taxon>
        <taxon>Uroviricota</taxon>
        <taxon>Caudoviricetes</taxon>
        <taxon>Peduoviridae</taxon>
        <taxon>Maltschvirus</taxon>
        <taxon>Maltschvirus maltsch</taxon>
    </lineage>
</organism>